<evidence type="ECO:0000313" key="1">
    <source>
        <dbReference type="EMBL" id="RDZ27997.1"/>
    </source>
</evidence>
<reference evidence="1 2" key="1">
    <citation type="submission" date="2018-08" db="EMBL/GenBank/DDBJ databases">
        <title>Lysobacter sp. zong2l5, whole genome shotgun sequence.</title>
        <authorList>
            <person name="Zhang X."/>
            <person name="Feng G."/>
            <person name="Zhu H."/>
        </authorList>
    </citation>
    <scope>NUCLEOTIDE SEQUENCE [LARGE SCALE GENOMIC DNA]</scope>
    <source>
        <strain evidence="2">zong2l5</strain>
    </source>
</reference>
<dbReference type="Proteomes" id="UP000264492">
    <property type="component" value="Unassembled WGS sequence"/>
</dbReference>
<dbReference type="SUPFAM" id="SSF52540">
    <property type="entry name" value="P-loop containing nucleoside triphosphate hydrolases"/>
    <property type="match status" value="1"/>
</dbReference>
<accession>A0A371K2C1</accession>
<evidence type="ECO:0000313" key="2">
    <source>
        <dbReference type="Proteomes" id="UP000264492"/>
    </source>
</evidence>
<evidence type="ECO:0008006" key="3">
    <source>
        <dbReference type="Google" id="ProtNLM"/>
    </source>
</evidence>
<dbReference type="RefSeq" id="WP_115857439.1">
    <property type="nucleotide sequence ID" value="NZ_QTSU01000001.1"/>
</dbReference>
<dbReference type="Gene3D" id="3.40.50.300">
    <property type="entry name" value="P-loop containing nucleotide triphosphate hydrolases"/>
    <property type="match status" value="1"/>
</dbReference>
<comment type="caution">
    <text evidence="1">The sequence shown here is derived from an EMBL/GenBank/DDBJ whole genome shotgun (WGS) entry which is preliminary data.</text>
</comment>
<keyword evidence="2" id="KW-1185">Reference proteome</keyword>
<proteinExistence type="predicted"/>
<dbReference type="EMBL" id="QTSU01000001">
    <property type="protein sequence ID" value="RDZ27997.1"/>
    <property type="molecule type" value="Genomic_DNA"/>
</dbReference>
<name>A0A371K2C1_9GAMM</name>
<dbReference type="Pfam" id="PF13481">
    <property type="entry name" value="AAA_25"/>
    <property type="match status" value="1"/>
</dbReference>
<gene>
    <name evidence="1" type="ORF">DX914_02275</name>
</gene>
<organism evidence="1 2">
    <name type="scientific">Lysobacter silvisoli</name>
    <dbReference type="NCBI Taxonomy" id="2293254"/>
    <lineage>
        <taxon>Bacteria</taxon>
        <taxon>Pseudomonadati</taxon>
        <taxon>Pseudomonadota</taxon>
        <taxon>Gammaproteobacteria</taxon>
        <taxon>Lysobacterales</taxon>
        <taxon>Lysobacteraceae</taxon>
        <taxon>Lysobacter</taxon>
    </lineage>
</organism>
<protein>
    <recommendedName>
        <fullName evidence="3">AAA family ATPase</fullName>
    </recommendedName>
</protein>
<dbReference type="InterPro" id="IPR027417">
    <property type="entry name" value="P-loop_NTPase"/>
</dbReference>
<dbReference type="OrthoDB" id="9763644at2"/>
<sequence length="427" mass="45548">MSAASTAQVRDPADSCNAWITAFARSAAIREAGLYEAYEAAEAARDLEACDRMAAQVGHPHDPPLAVSEARADSFAFAGVGEQLAAGIKPIQWLVRNYVEAGSLALMFGDPGCGKSFAAIDLACCIATGTPWHGNRTTPGAVFYIAGEGQNGLMRRFAAWSQHCGIPLSGAPLFVGQRPAQLCDAIAAAEVAHAVEQMHEARGHKPALIIVDTLARNFGGDENSQEDMVAFIANLDLFLRKSGESGATVLVVHHSGHADKSRGRGSSALKGAVDAEYSLTKDDAGIVRMEATKMKDAEQPMPVAFKLETVELDGVVDDEGQPVTSSVLWSVAHTPPARAGKVGRGRNQTLALSILDDLIDEHRARLTGTGHSPDGARVKVDEWRDRVIATGIDRKRFYDLRNTLKDAGRIVIEFGGYVRPIGDESPL</sequence>
<dbReference type="AlphaFoldDB" id="A0A371K2C1"/>